<feature type="transmembrane region" description="Helical" evidence="6">
    <location>
        <begin position="302"/>
        <end position="322"/>
    </location>
</feature>
<feature type="transmembrane region" description="Helical" evidence="6">
    <location>
        <begin position="20"/>
        <end position="39"/>
    </location>
</feature>
<organism evidence="8 9">
    <name type="scientific">Sphingopyxis fribergensis</name>
    <dbReference type="NCBI Taxonomy" id="1515612"/>
    <lineage>
        <taxon>Bacteria</taxon>
        <taxon>Pseudomonadati</taxon>
        <taxon>Pseudomonadota</taxon>
        <taxon>Alphaproteobacteria</taxon>
        <taxon>Sphingomonadales</taxon>
        <taxon>Sphingomonadaceae</taxon>
        <taxon>Sphingopyxis</taxon>
    </lineage>
</organism>
<feature type="transmembrane region" description="Helical" evidence="6">
    <location>
        <begin position="396"/>
        <end position="418"/>
    </location>
</feature>
<dbReference type="GO" id="GO:0022857">
    <property type="term" value="F:transmembrane transporter activity"/>
    <property type="evidence" value="ECO:0007669"/>
    <property type="project" value="InterPro"/>
</dbReference>
<evidence type="ECO:0000313" key="8">
    <source>
        <dbReference type="EMBL" id="AJA09283.1"/>
    </source>
</evidence>
<dbReference type="InterPro" id="IPR011701">
    <property type="entry name" value="MFS"/>
</dbReference>
<dbReference type="STRING" id="1515612.SKP52_11935"/>
<feature type="transmembrane region" description="Helical" evidence="6">
    <location>
        <begin position="149"/>
        <end position="173"/>
    </location>
</feature>
<dbReference type="AlphaFoldDB" id="A0A0A7PJ93"/>
<dbReference type="PANTHER" id="PTHR23505:SF79">
    <property type="entry name" value="PROTEIN SPINSTER"/>
    <property type="match status" value="1"/>
</dbReference>
<dbReference type="OrthoDB" id="7497327at2"/>
<dbReference type="PROSITE" id="PS50850">
    <property type="entry name" value="MFS"/>
    <property type="match status" value="1"/>
</dbReference>
<name>A0A0A7PJ93_9SPHN</name>
<dbReference type="InterPro" id="IPR036259">
    <property type="entry name" value="MFS_trans_sf"/>
</dbReference>
<feature type="transmembrane region" description="Helical" evidence="6">
    <location>
        <begin position="60"/>
        <end position="81"/>
    </location>
</feature>
<feature type="transmembrane region" description="Helical" evidence="6">
    <location>
        <begin position="268"/>
        <end position="290"/>
    </location>
</feature>
<keyword evidence="2" id="KW-0813">Transport</keyword>
<comment type="subcellular location">
    <subcellularLocation>
        <location evidence="1">Membrane</location>
        <topology evidence="1">Multi-pass membrane protein</topology>
    </subcellularLocation>
</comment>
<dbReference type="InterPro" id="IPR044770">
    <property type="entry name" value="MFS_spinster-like"/>
</dbReference>
<dbReference type="PANTHER" id="PTHR23505">
    <property type="entry name" value="SPINSTER"/>
    <property type="match status" value="1"/>
</dbReference>
<sequence length="434" mass="45428">MSGAADIRAQFDAENSGVGPAMTAYALGVLALVSFFNYADRMILSVIAEPLKRELGLSDANVGLLSGLIFALVYAVAGIPIARLADRTVRVRILGLCVMVWSVATALMGLAGSFLVLAIARMGVAVGEAGCIPISHSVIGDYMSPRRRALGISIFQAGGIAGLSVGLIIAAYLTGHFGWRTTLMAFGLCGLPLALLILFTLPEPAPRGARSEAGEPWYTAFVALMKRPPYRLIVAANTFGAFASYSLKLWMIPYFIRSHHLSVAEAGAWMGAASAAGGIFGVLVGGSLSVRLIQRDTRWEMWLPMITSIASAPLYGLVLLSPDVPTALSMQVFASMAAGGASGVALSAIQSFCEPHRRAMGIAIMVFAIAILGNGLGPYISGAISDIITPRFGDDALRWALLVPCAAFLAAAGLYLLAARSVSGSAARAWMPDD</sequence>
<dbReference type="SUPFAM" id="SSF103473">
    <property type="entry name" value="MFS general substrate transporter"/>
    <property type="match status" value="1"/>
</dbReference>
<evidence type="ECO:0000313" key="9">
    <source>
        <dbReference type="Proteomes" id="UP000030907"/>
    </source>
</evidence>
<proteinExistence type="predicted"/>
<accession>A0A0A7PJ93</accession>
<feature type="transmembrane region" description="Helical" evidence="6">
    <location>
        <begin position="232"/>
        <end position="256"/>
    </location>
</feature>
<dbReference type="RefSeq" id="WP_052208171.1">
    <property type="nucleotide sequence ID" value="NZ_CP009122.1"/>
</dbReference>
<keyword evidence="4 6" id="KW-1133">Transmembrane helix</keyword>
<feature type="transmembrane region" description="Helical" evidence="6">
    <location>
        <begin position="361"/>
        <end position="384"/>
    </location>
</feature>
<feature type="domain" description="Major facilitator superfamily (MFS) profile" evidence="7">
    <location>
        <begin position="26"/>
        <end position="423"/>
    </location>
</feature>
<keyword evidence="3 6" id="KW-0812">Transmembrane</keyword>
<dbReference type="GO" id="GO:0016020">
    <property type="term" value="C:membrane"/>
    <property type="evidence" value="ECO:0007669"/>
    <property type="project" value="UniProtKB-SubCell"/>
</dbReference>
<evidence type="ECO:0000256" key="1">
    <source>
        <dbReference type="ARBA" id="ARBA00004141"/>
    </source>
</evidence>
<evidence type="ECO:0000256" key="4">
    <source>
        <dbReference type="ARBA" id="ARBA00022989"/>
    </source>
</evidence>
<dbReference type="EMBL" id="CP009122">
    <property type="protein sequence ID" value="AJA09283.1"/>
    <property type="molecule type" value="Genomic_DNA"/>
</dbReference>
<dbReference type="KEGG" id="sphk:SKP52_11935"/>
<reference evidence="8 9" key="1">
    <citation type="journal article" date="2015" name="Int. J. Syst. Evol. Microbiol.">
        <title>Description of Sphingopyxis fribergensis sp. nov. - a soil bacterium with the ability to degrade styrene and phenylacetic acid.</title>
        <authorList>
            <person name="Oelschlagel M."/>
            <person name="Ruckert C."/>
            <person name="Kalinowski J."/>
            <person name="Schmidt G."/>
            <person name="Schlomann M."/>
            <person name="Tischler D."/>
        </authorList>
    </citation>
    <scope>NUCLEOTIDE SEQUENCE [LARGE SCALE GENOMIC DNA]</scope>
    <source>
        <strain evidence="8 9">Kp5.2</strain>
    </source>
</reference>
<gene>
    <name evidence="8" type="ORF">SKP52_11935</name>
</gene>
<evidence type="ECO:0000259" key="7">
    <source>
        <dbReference type="PROSITE" id="PS50850"/>
    </source>
</evidence>
<evidence type="ECO:0000256" key="3">
    <source>
        <dbReference type="ARBA" id="ARBA00022692"/>
    </source>
</evidence>
<evidence type="ECO:0000256" key="5">
    <source>
        <dbReference type="ARBA" id="ARBA00023136"/>
    </source>
</evidence>
<feature type="transmembrane region" description="Helical" evidence="6">
    <location>
        <begin position="328"/>
        <end position="349"/>
    </location>
</feature>
<dbReference type="CDD" id="cd17328">
    <property type="entry name" value="MFS_spinster_like"/>
    <property type="match status" value="1"/>
</dbReference>
<dbReference type="Proteomes" id="UP000030907">
    <property type="component" value="Chromosome"/>
</dbReference>
<feature type="transmembrane region" description="Helical" evidence="6">
    <location>
        <begin position="93"/>
        <end position="120"/>
    </location>
</feature>
<dbReference type="Pfam" id="PF07690">
    <property type="entry name" value="MFS_1"/>
    <property type="match status" value="1"/>
</dbReference>
<dbReference type="Gene3D" id="1.20.1250.20">
    <property type="entry name" value="MFS general substrate transporter like domains"/>
    <property type="match status" value="1"/>
</dbReference>
<keyword evidence="9" id="KW-1185">Reference proteome</keyword>
<evidence type="ECO:0000256" key="2">
    <source>
        <dbReference type="ARBA" id="ARBA00022448"/>
    </source>
</evidence>
<dbReference type="HOGENOM" id="CLU_001265_5_12_5"/>
<dbReference type="InterPro" id="IPR020846">
    <property type="entry name" value="MFS_dom"/>
</dbReference>
<protein>
    <recommendedName>
        <fullName evidence="7">Major facilitator superfamily (MFS) profile domain-containing protein</fullName>
    </recommendedName>
</protein>
<keyword evidence="5 6" id="KW-0472">Membrane</keyword>
<feature type="transmembrane region" description="Helical" evidence="6">
    <location>
        <begin position="179"/>
        <end position="201"/>
    </location>
</feature>
<evidence type="ECO:0000256" key="6">
    <source>
        <dbReference type="SAM" id="Phobius"/>
    </source>
</evidence>